<keyword evidence="1 3" id="KW-0807">Transducer</keyword>
<evidence type="ECO:0000256" key="1">
    <source>
        <dbReference type="ARBA" id="ARBA00023224"/>
    </source>
</evidence>
<feature type="transmembrane region" description="Helical" evidence="5">
    <location>
        <begin position="20"/>
        <end position="37"/>
    </location>
</feature>
<dbReference type="Pfam" id="PF00672">
    <property type="entry name" value="HAMP"/>
    <property type="match status" value="1"/>
</dbReference>
<dbReference type="InterPro" id="IPR003660">
    <property type="entry name" value="HAMP_dom"/>
</dbReference>
<keyword evidence="5" id="KW-1133">Transmembrane helix</keyword>
<evidence type="ECO:0000313" key="8">
    <source>
        <dbReference type="EMBL" id="BCZ49073.1"/>
    </source>
</evidence>
<organism evidence="8 9">
    <name type="scientific">Clostridium gelidum</name>
    <dbReference type="NCBI Taxonomy" id="704125"/>
    <lineage>
        <taxon>Bacteria</taxon>
        <taxon>Bacillati</taxon>
        <taxon>Bacillota</taxon>
        <taxon>Clostridia</taxon>
        <taxon>Eubacteriales</taxon>
        <taxon>Clostridiaceae</taxon>
        <taxon>Clostridium</taxon>
    </lineage>
</organism>
<reference evidence="9" key="1">
    <citation type="submission" date="2021-07" db="EMBL/GenBank/DDBJ databases">
        <title>Complete genome sequencing of a Clostridium isolate.</title>
        <authorList>
            <person name="Ueki A."/>
            <person name="Tonouchi A."/>
        </authorList>
    </citation>
    <scope>NUCLEOTIDE SEQUENCE [LARGE SCALE GENOMIC DNA]</scope>
    <source>
        <strain evidence="9">C5S11</strain>
    </source>
</reference>
<dbReference type="SUPFAM" id="SSF58104">
    <property type="entry name" value="Methyl-accepting chemotaxis protein (MCP) signaling domain"/>
    <property type="match status" value="1"/>
</dbReference>
<dbReference type="InterPro" id="IPR004089">
    <property type="entry name" value="MCPsignal_dom"/>
</dbReference>
<evidence type="ECO:0000256" key="5">
    <source>
        <dbReference type="SAM" id="Phobius"/>
    </source>
</evidence>
<dbReference type="SMART" id="SM00283">
    <property type="entry name" value="MA"/>
    <property type="match status" value="1"/>
</dbReference>
<dbReference type="Proteomes" id="UP000824633">
    <property type="component" value="Chromosome"/>
</dbReference>
<dbReference type="PROSITE" id="PS50885">
    <property type="entry name" value="HAMP"/>
    <property type="match status" value="1"/>
</dbReference>
<keyword evidence="5" id="KW-0812">Transmembrane</keyword>
<sequence>MQEKVKEEIKSFLSLRAKIMMQFVILIGIGIGIGIAIKTSSTVAIIVIVISVIIVTILSFAASITIMQPLRKINALAERMAEYDITTDIKITKSDEFGKIGIALNKAQENLRELIRICADNATKVSSLSEEASATVQELSVSLDEINLEFVKVDSNTQANSGNVEEIYASIQQVTANMEELAARAETGNENSGNIKERAKAVEVNSKKAIENTRNVYYEKEKYIKKAVEESKVVEEIKIMADSIAAIAEQTNLLALNAAIEAARAGDSGKGFAVVAEEVRKLAEESSSSVVTIQSTIERVEKAFNNLSENSKEMLKFIKTNVSEDLKDYGNVAVKYNEDGEFISEMSQQIAEMSEQVNSSVEQVSAAISSTAKNSEAVSSSTHNIQQGIGETSIAMRQVVEIIGKEAIKAEELSSIISKFKL</sequence>
<evidence type="ECO:0000259" key="6">
    <source>
        <dbReference type="PROSITE" id="PS50111"/>
    </source>
</evidence>
<evidence type="ECO:0008006" key="10">
    <source>
        <dbReference type="Google" id="ProtNLM"/>
    </source>
</evidence>
<evidence type="ECO:0000256" key="3">
    <source>
        <dbReference type="PROSITE-ProRule" id="PRU00284"/>
    </source>
</evidence>
<dbReference type="PROSITE" id="PS50111">
    <property type="entry name" value="CHEMOTAXIS_TRANSDUC_2"/>
    <property type="match status" value="1"/>
</dbReference>
<feature type="coiled-coil region" evidence="4">
    <location>
        <begin position="164"/>
        <end position="191"/>
    </location>
</feature>
<evidence type="ECO:0000313" key="9">
    <source>
        <dbReference type="Proteomes" id="UP000824633"/>
    </source>
</evidence>
<name>A0ABM7TCN3_9CLOT</name>
<evidence type="ECO:0000259" key="7">
    <source>
        <dbReference type="PROSITE" id="PS50885"/>
    </source>
</evidence>
<dbReference type="PANTHER" id="PTHR32089">
    <property type="entry name" value="METHYL-ACCEPTING CHEMOTAXIS PROTEIN MCPB"/>
    <property type="match status" value="1"/>
</dbReference>
<feature type="domain" description="HAMP" evidence="7">
    <location>
        <begin position="64"/>
        <end position="116"/>
    </location>
</feature>
<feature type="transmembrane region" description="Helical" evidence="5">
    <location>
        <begin position="43"/>
        <end position="66"/>
    </location>
</feature>
<dbReference type="EMBL" id="AP024849">
    <property type="protein sequence ID" value="BCZ49073.1"/>
    <property type="molecule type" value="Genomic_DNA"/>
</dbReference>
<protein>
    <recommendedName>
        <fullName evidence="10">Methyl-accepting chemotaxis protein</fullName>
    </recommendedName>
</protein>
<keyword evidence="5" id="KW-0472">Membrane</keyword>
<dbReference type="SMART" id="SM00304">
    <property type="entry name" value="HAMP"/>
    <property type="match status" value="1"/>
</dbReference>
<comment type="similarity">
    <text evidence="2">Belongs to the methyl-accepting chemotaxis (MCP) protein family.</text>
</comment>
<dbReference type="PANTHER" id="PTHR32089:SF112">
    <property type="entry name" value="LYSOZYME-LIKE PROTEIN-RELATED"/>
    <property type="match status" value="1"/>
</dbReference>
<dbReference type="RefSeq" id="WP_224035279.1">
    <property type="nucleotide sequence ID" value="NZ_AP024849.1"/>
</dbReference>
<dbReference type="CDD" id="cd06225">
    <property type="entry name" value="HAMP"/>
    <property type="match status" value="1"/>
</dbReference>
<evidence type="ECO:0000256" key="2">
    <source>
        <dbReference type="ARBA" id="ARBA00029447"/>
    </source>
</evidence>
<gene>
    <name evidence="8" type="ORF">psyc5s11_51400</name>
</gene>
<proteinExistence type="inferred from homology"/>
<keyword evidence="4" id="KW-0175">Coiled coil</keyword>
<keyword evidence="9" id="KW-1185">Reference proteome</keyword>
<dbReference type="Gene3D" id="1.10.287.950">
    <property type="entry name" value="Methyl-accepting chemotaxis protein"/>
    <property type="match status" value="1"/>
</dbReference>
<feature type="domain" description="Methyl-accepting transducer" evidence="6">
    <location>
        <begin position="135"/>
        <end position="386"/>
    </location>
</feature>
<accession>A0ABM7TCN3</accession>
<dbReference type="Pfam" id="PF00015">
    <property type="entry name" value="MCPsignal"/>
    <property type="match status" value="1"/>
</dbReference>
<evidence type="ECO:0000256" key="4">
    <source>
        <dbReference type="SAM" id="Coils"/>
    </source>
</evidence>